<organism evidence="2 3">
    <name type="scientific">Microbacterium testaceum</name>
    <name type="common">Aureobacterium testaceum</name>
    <name type="synonym">Brevibacterium testaceum</name>
    <dbReference type="NCBI Taxonomy" id="2033"/>
    <lineage>
        <taxon>Bacteria</taxon>
        <taxon>Bacillati</taxon>
        <taxon>Actinomycetota</taxon>
        <taxon>Actinomycetes</taxon>
        <taxon>Micrococcales</taxon>
        <taxon>Microbacteriaceae</taxon>
        <taxon>Microbacterium</taxon>
    </lineage>
</organism>
<accession>A0A147ERS5</accession>
<dbReference type="Proteomes" id="UP000075025">
    <property type="component" value="Unassembled WGS sequence"/>
</dbReference>
<dbReference type="AlphaFoldDB" id="A0A147ERS5"/>
<sequence>FHRRPPAGPGAPGRAAVKRDIPTDTVWVWLIVALPLVSVLMLFLFDWKSQLEQFLYAAVLAEQGGYSSSSTMVNFSLNSTLFSIGMSVLGLVLGGLSVLFAFLDWRQLRARGIVQPFHWAWAFFVFVVTAGVYVVGRGIVLRRQTGKGLGPVWGFIAVTVVSIVTASIWIIFLLRDFFAVMEQLMYTYSY</sequence>
<keyword evidence="1" id="KW-0812">Transmembrane</keyword>
<feature type="transmembrane region" description="Helical" evidence="1">
    <location>
        <begin position="152"/>
        <end position="174"/>
    </location>
</feature>
<feature type="transmembrane region" description="Helical" evidence="1">
    <location>
        <begin position="81"/>
        <end position="105"/>
    </location>
</feature>
<proteinExistence type="predicted"/>
<reference evidence="2 3" key="1">
    <citation type="journal article" date="2016" name="Front. Microbiol.">
        <title>Genomic Resource of Rice Seed Associated Bacteria.</title>
        <authorList>
            <person name="Midha S."/>
            <person name="Bansal K."/>
            <person name="Sharma S."/>
            <person name="Kumar N."/>
            <person name="Patil P.P."/>
            <person name="Chaudhry V."/>
            <person name="Patil P.B."/>
        </authorList>
    </citation>
    <scope>NUCLEOTIDE SEQUENCE [LARGE SCALE GENOMIC DNA]</scope>
    <source>
        <strain evidence="2 3">NS220</strain>
    </source>
</reference>
<dbReference type="EMBL" id="LDRT01000182">
    <property type="protein sequence ID" value="KTR87211.1"/>
    <property type="molecule type" value="Genomic_DNA"/>
</dbReference>
<protein>
    <submittedName>
        <fullName evidence="2">Uncharacterized protein</fullName>
    </submittedName>
</protein>
<keyword evidence="1" id="KW-0472">Membrane</keyword>
<name>A0A147ERS5_MICTE</name>
<feature type="transmembrane region" description="Helical" evidence="1">
    <location>
        <begin position="26"/>
        <end position="45"/>
    </location>
</feature>
<dbReference type="PATRIC" id="fig|2033.6.peg.1330"/>
<comment type="caution">
    <text evidence="2">The sequence shown here is derived from an EMBL/GenBank/DDBJ whole genome shotgun (WGS) entry which is preliminary data.</text>
</comment>
<feature type="non-terminal residue" evidence="2">
    <location>
        <position position="1"/>
    </location>
</feature>
<evidence type="ECO:0000313" key="3">
    <source>
        <dbReference type="Proteomes" id="UP000075025"/>
    </source>
</evidence>
<keyword evidence="1" id="KW-1133">Transmembrane helix</keyword>
<gene>
    <name evidence="2" type="ORF">NS220_18030</name>
</gene>
<evidence type="ECO:0000256" key="1">
    <source>
        <dbReference type="SAM" id="Phobius"/>
    </source>
</evidence>
<evidence type="ECO:0000313" key="2">
    <source>
        <dbReference type="EMBL" id="KTR87211.1"/>
    </source>
</evidence>
<feature type="transmembrane region" description="Helical" evidence="1">
    <location>
        <begin position="117"/>
        <end position="140"/>
    </location>
</feature>